<accession>A0ABW2KY37</accession>
<gene>
    <name evidence="1" type="ORF">ACFQPS_13145</name>
</gene>
<dbReference type="RefSeq" id="WP_377359680.1">
    <property type="nucleotide sequence ID" value="NZ_JBHTCM010000012.1"/>
</dbReference>
<dbReference type="Gene3D" id="3.90.1140.10">
    <property type="entry name" value="Cyclic phosphodiesterase"/>
    <property type="match status" value="1"/>
</dbReference>
<name>A0ABW2KY37_9PROT</name>
<dbReference type="GO" id="GO:0016874">
    <property type="term" value="F:ligase activity"/>
    <property type="evidence" value="ECO:0007669"/>
    <property type="project" value="UniProtKB-KW"/>
</dbReference>
<dbReference type="InterPro" id="IPR009097">
    <property type="entry name" value="Cyclic_Pdiesterase"/>
</dbReference>
<keyword evidence="1" id="KW-0436">Ligase</keyword>
<protein>
    <submittedName>
        <fullName evidence="1">2'-5' RNA ligase family protein</fullName>
    </submittedName>
</protein>
<dbReference type="Proteomes" id="UP001596456">
    <property type="component" value="Unassembled WGS sequence"/>
</dbReference>
<evidence type="ECO:0000313" key="1">
    <source>
        <dbReference type="EMBL" id="MFC7334112.1"/>
    </source>
</evidence>
<dbReference type="Pfam" id="PF13563">
    <property type="entry name" value="2_5_RNA_ligase2"/>
    <property type="match status" value="1"/>
</dbReference>
<keyword evidence="2" id="KW-1185">Reference proteome</keyword>
<sequence>MSPPGSALPVAEGAGPEAAPLILTLAFDDRSFARFEALRRAHFPPERNLIPAHLTLFHHLPGTQLPVILADLRRTCRDEAPFPLAVTGLRSLGRGVALTLAAPALERLRDRLAALWSDWLIPQDRQAHRPHVTIQNKVEPAAAKTLLADLSAGFAPWTARAEGLLLWRYHGGPWERLARLPFTARRS</sequence>
<proteinExistence type="predicted"/>
<dbReference type="SUPFAM" id="SSF55144">
    <property type="entry name" value="LigT-like"/>
    <property type="match status" value="1"/>
</dbReference>
<evidence type="ECO:0000313" key="2">
    <source>
        <dbReference type="Proteomes" id="UP001596456"/>
    </source>
</evidence>
<comment type="caution">
    <text evidence="1">The sequence shown here is derived from an EMBL/GenBank/DDBJ whole genome shotgun (WGS) entry which is preliminary data.</text>
</comment>
<organism evidence="1 2">
    <name type="scientific">Rhodocista pekingensis</name>
    <dbReference type="NCBI Taxonomy" id="201185"/>
    <lineage>
        <taxon>Bacteria</taxon>
        <taxon>Pseudomonadati</taxon>
        <taxon>Pseudomonadota</taxon>
        <taxon>Alphaproteobacteria</taxon>
        <taxon>Rhodospirillales</taxon>
        <taxon>Azospirillaceae</taxon>
        <taxon>Rhodocista</taxon>
    </lineage>
</organism>
<reference evidence="2" key="1">
    <citation type="journal article" date="2019" name="Int. J. Syst. Evol. Microbiol.">
        <title>The Global Catalogue of Microorganisms (GCM) 10K type strain sequencing project: providing services to taxonomists for standard genome sequencing and annotation.</title>
        <authorList>
            <consortium name="The Broad Institute Genomics Platform"/>
            <consortium name="The Broad Institute Genome Sequencing Center for Infectious Disease"/>
            <person name="Wu L."/>
            <person name="Ma J."/>
        </authorList>
    </citation>
    <scope>NUCLEOTIDE SEQUENCE [LARGE SCALE GENOMIC DNA]</scope>
    <source>
        <strain evidence="2">CGMCC 1.16275</strain>
    </source>
</reference>
<dbReference type="EMBL" id="JBHTCM010000012">
    <property type="protein sequence ID" value="MFC7334112.1"/>
    <property type="molecule type" value="Genomic_DNA"/>
</dbReference>